<dbReference type="OrthoDB" id="9804286at2"/>
<dbReference type="GO" id="GO:0008641">
    <property type="term" value="F:ubiquitin-like modifier activating enzyme activity"/>
    <property type="evidence" value="ECO:0007669"/>
    <property type="project" value="InterPro"/>
</dbReference>
<dbReference type="Pfam" id="PF00899">
    <property type="entry name" value="ThiF"/>
    <property type="match status" value="1"/>
</dbReference>
<keyword evidence="1" id="KW-1133">Transmembrane helix</keyword>
<evidence type="ECO:0000259" key="2">
    <source>
        <dbReference type="Pfam" id="PF00899"/>
    </source>
</evidence>
<organism evidence="3 4">
    <name type="scientific">Paenibacillus nanensis</name>
    <dbReference type="NCBI Taxonomy" id="393251"/>
    <lineage>
        <taxon>Bacteria</taxon>
        <taxon>Bacillati</taxon>
        <taxon>Bacillota</taxon>
        <taxon>Bacilli</taxon>
        <taxon>Bacillales</taxon>
        <taxon>Paenibacillaceae</taxon>
        <taxon>Paenibacillus</taxon>
    </lineage>
</organism>
<accession>A0A3A1VFG6</accession>
<dbReference type="GO" id="GO:0016779">
    <property type="term" value="F:nucleotidyltransferase activity"/>
    <property type="evidence" value="ECO:0007669"/>
    <property type="project" value="UniProtKB-KW"/>
</dbReference>
<dbReference type="PANTHER" id="PTHR10953">
    <property type="entry name" value="UBIQUITIN-ACTIVATING ENZYME E1"/>
    <property type="match status" value="1"/>
</dbReference>
<dbReference type="InterPro" id="IPR000594">
    <property type="entry name" value="ThiF_NAD_FAD-bd"/>
</dbReference>
<feature type="transmembrane region" description="Helical" evidence="1">
    <location>
        <begin position="125"/>
        <end position="145"/>
    </location>
</feature>
<comment type="caution">
    <text evidence="3">The sequence shown here is derived from an EMBL/GenBank/DDBJ whole genome shotgun (WGS) entry which is preliminary data.</text>
</comment>
<reference evidence="3 4" key="1">
    <citation type="submission" date="2018-09" db="EMBL/GenBank/DDBJ databases">
        <title>Paenibacillus aracenensis nov. sp. isolated from a cave in southern Spain.</title>
        <authorList>
            <person name="Jurado V."/>
            <person name="Gutierrez-Patricio S."/>
            <person name="Gonzalez-Pimentel J.L."/>
            <person name="Miller A.Z."/>
            <person name="Laiz L."/>
            <person name="Saiz-Jimenez C."/>
        </authorList>
    </citation>
    <scope>NUCLEOTIDE SEQUENCE [LARGE SCALE GENOMIC DNA]</scope>
    <source>
        <strain evidence="3 4">DSM 22867</strain>
    </source>
</reference>
<dbReference type="PANTHER" id="PTHR10953:SF102">
    <property type="entry name" value="ADENYLYLTRANSFERASE AND SULFURTRANSFERASE MOCS3"/>
    <property type="match status" value="1"/>
</dbReference>
<keyword evidence="3" id="KW-0548">Nucleotidyltransferase</keyword>
<dbReference type="Proteomes" id="UP000266482">
    <property type="component" value="Unassembled WGS sequence"/>
</dbReference>
<sequence>MKPKLKDFYRNHIQVSDQVIRIRTDLARLEIPDPDGIIYGFMNQLTGRHTIEELAGLCNLTEEDVRRGVSMLHNHKLLESDTTDTYGLTERELQRYRNNFTYYSVHESRLENRYLFQDRLKNSSVAILGLGGGGLLATWLTAMGVGRIVGVDHDRVELNNLNRQILFTEDDVGKRKTDVVRERLQAMNRDINIQVVNRQIDSAHSVKDIIADVDVVVCVIDTPPVQASRYVNSACMQYRKPAFHAGLRHGSGFLYRVVPFETGCTDCLCLQSIRRNSKVFETIKSIANGELDSRTFLNPSFAPNVSLLTSVLASEIAKYLTKHSPMFPLPYTKINLQDMSFTHEEINRIEDCPSCGRSRVIGAEPGPLDALVTLGTEKMTVK</sequence>
<dbReference type="GO" id="GO:0004792">
    <property type="term" value="F:thiosulfate-cyanide sulfurtransferase activity"/>
    <property type="evidence" value="ECO:0007669"/>
    <property type="project" value="TreeGrafter"/>
</dbReference>
<keyword evidence="1" id="KW-0472">Membrane</keyword>
<keyword evidence="3" id="KW-0808">Transferase</keyword>
<evidence type="ECO:0000256" key="1">
    <source>
        <dbReference type="SAM" id="Phobius"/>
    </source>
</evidence>
<keyword evidence="4" id="KW-1185">Reference proteome</keyword>
<gene>
    <name evidence="3" type="ORF">D3P08_05810</name>
</gene>
<keyword evidence="1" id="KW-0812">Transmembrane</keyword>
<dbReference type="Gene3D" id="3.40.50.720">
    <property type="entry name" value="NAD(P)-binding Rossmann-like Domain"/>
    <property type="match status" value="1"/>
</dbReference>
<protein>
    <submittedName>
        <fullName evidence="3">ThiF family adenylyltransferase</fullName>
    </submittedName>
</protein>
<proteinExistence type="predicted"/>
<evidence type="ECO:0000313" key="3">
    <source>
        <dbReference type="EMBL" id="RIX59649.1"/>
    </source>
</evidence>
<dbReference type="AlphaFoldDB" id="A0A3A1VFG6"/>
<dbReference type="RefSeq" id="WP_119598481.1">
    <property type="nucleotide sequence ID" value="NZ_QXQA01000002.1"/>
</dbReference>
<name>A0A3A1VFG6_9BACL</name>
<evidence type="ECO:0000313" key="4">
    <source>
        <dbReference type="Proteomes" id="UP000266482"/>
    </source>
</evidence>
<dbReference type="InterPro" id="IPR035985">
    <property type="entry name" value="Ubiquitin-activating_enz"/>
</dbReference>
<dbReference type="SUPFAM" id="SSF69572">
    <property type="entry name" value="Activating enzymes of the ubiquitin-like proteins"/>
    <property type="match status" value="1"/>
</dbReference>
<dbReference type="EMBL" id="QXQA01000002">
    <property type="protein sequence ID" value="RIX59649.1"/>
    <property type="molecule type" value="Genomic_DNA"/>
</dbReference>
<dbReference type="InterPro" id="IPR045886">
    <property type="entry name" value="ThiF/MoeB/HesA"/>
</dbReference>
<dbReference type="GO" id="GO:0005737">
    <property type="term" value="C:cytoplasm"/>
    <property type="evidence" value="ECO:0007669"/>
    <property type="project" value="TreeGrafter"/>
</dbReference>
<feature type="domain" description="THIF-type NAD/FAD binding fold" evidence="2">
    <location>
        <begin position="116"/>
        <end position="350"/>
    </location>
</feature>